<accession>A0A4S4AU19</accession>
<reference evidence="1 2" key="1">
    <citation type="submission" date="2019-04" db="EMBL/GenBank/DDBJ databases">
        <title>Azoarcus rhizosphaerae sp. nov. isolated from rhizosphere of Ficus religiosa.</title>
        <authorList>
            <person name="Lin S.-Y."/>
            <person name="Hameed A."/>
            <person name="Hsu Y.-H."/>
            <person name="Young C.-C."/>
        </authorList>
    </citation>
    <scope>NUCLEOTIDE SEQUENCE [LARGE SCALE GENOMIC DNA]</scope>
    <source>
        <strain evidence="1 2">CC-YHH848</strain>
    </source>
</reference>
<dbReference type="Proteomes" id="UP000307956">
    <property type="component" value="Unassembled WGS sequence"/>
</dbReference>
<gene>
    <name evidence="1" type="ORF">E6O51_04770</name>
</gene>
<name>A0A4S4AU19_9RHOO</name>
<organism evidence="1 2">
    <name type="scientific">Pseudothauera rhizosphaerae</name>
    <dbReference type="NCBI Taxonomy" id="2565932"/>
    <lineage>
        <taxon>Bacteria</taxon>
        <taxon>Pseudomonadati</taxon>
        <taxon>Pseudomonadota</taxon>
        <taxon>Betaproteobacteria</taxon>
        <taxon>Rhodocyclales</taxon>
        <taxon>Zoogloeaceae</taxon>
        <taxon>Pseudothauera</taxon>
    </lineage>
</organism>
<comment type="caution">
    <text evidence="1">The sequence shown here is derived from an EMBL/GenBank/DDBJ whole genome shotgun (WGS) entry which is preliminary data.</text>
</comment>
<sequence>MPRYSTLAGLIALSVAGLGVSRGDVAPPAFTPALCEQAPPAELLAIADWPLDGSAHGCDVVRQSAVRGEGAGAAEVVELSWSDFTVRAVEVVERTWNDLAPAAAATPPQAVAGGPSLSIHPALARNAALAAHVARMAEAARENWPRAPENEGDDAVPYWYGDLPVEAGEPPVVVAGVELKRVDAGAMDTLRGGFEMPGGLKVSFGVERLVYINGELASATRLTVADLGKLTGGSVNAAGLPALGSTVAVIQNGPNNTLIGNAVSSSALATVIQNSLNNQHIRTVTTIDVTANSLEMMRAQRLGESMRDVLRLR</sequence>
<protein>
    <submittedName>
        <fullName evidence="1">Uncharacterized protein</fullName>
    </submittedName>
</protein>
<proteinExistence type="predicted"/>
<dbReference type="OrthoDB" id="5956306at2"/>
<keyword evidence="2" id="KW-1185">Reference proteome</keyword>
<dbReference type="AlphaFoldDB" id="A0A4S4AU19"/>
<dbReference type="EMBL" id="SSOD01000003">
    <property type="protein sequence ID" value="THF63378.1"/>
    <property type="molecule type" value="Genomic_DNA"/>
</dbReference>
<evidence type="ECO:0000313" key="1">
    <source>
        <dbReference type="EMBL" id="THF63378.1"/>
    </source>
</evidence>
<evidence type="ECO:0000313" key="2">
    <source>
        <dbReference type="Proteomes" id="UP000307956"/>
    </source>
</evidence>
<dbReference type="RefSeq" id="WP_136383829.1">
    <property type="nucleotide sequence ID" value="NZ_SSOD01000003.1"/>
</dbReference>